<feature type="domain" description="Histidine kinase" evidence="11">
    <location>
        <begin position="485"/>
        <end position="700"/>
    </location>
</feature>
<dbReference type="SUPFAM" id="SSF55874">
    <property type="entry name" value="ATPase domain of HSP90 chaperone/DNA topoisomerase II/histidine kinase"/>
    <property type="match status" value="1"/>
</dbReference>
<keyword evidence="10" id="KW-1133">Transmembrane helix</keyword>
<dbReference type="InterPro" id="IPR003661">
    <property type="entry name" value="HisK_dim/P_dom"/>
</dbReference>
<evidence type="ECO:0000256" key="1">
    <source>
        <dbReference type="ARBA" id="ARBA00000085"/>
    </source>
</evidence>
<dbReference type="PANTHER" id="PTHR42878:SF7">
    <property type="entry name" value="SENSOR HISTIDINE KINASE GLRK"/>
    <property type="match status" value="1"/>
</dbReference>
<keyword evidence="5" id="KW-0547">Nucleotide-binding</keyword>
<dbReference type="InterPro" id="IPR036890">
    <property type="entry name" value="HATPase_C_sf"/>
</dbReference>
<dbReference type="Gene3D" id="3.30.565.10">
    <property type="entry name" value="Histidine kinase-like ATPase, C-terminal domain"/>
    <property type="match status" value="1"/>
</dbReference>
<dbReference type="CDD" id="cd00082">
    <property type="entry name" value="HisKA"/>
    <property type="match status" value="1"/>
</dbReference>
<keyword evidence="6" id="KW-0418">Kinase</keyword>
<evidence type="ECO:0000313" key="12">
    <source>
        <dbReference type="EMBL" id="GAA4093415.1"/>
    </source>
</evidence>
<keyword evidence="8" id="KW-0902">Two-component regulatory system</keyword>
<dbReference type="Proteomes" id="UP001500841">
    <property type="component" value="Unassembled WGS sequence"/>
</dbReference>
<evidence type="ECO:0000256" key="7">
    <source>
        <dbReference type="ARBA" id="ARBA00022840"/>
    </source>
</evidence>
<feature type="repeat" description="TPR" evidence="9">
    <location>
        <begin position="140"/>
        <end position="173"/>
    </location>
</feature>
<keyword evidence="3" id="KW-0597">Phosphoprotein</keyword>
<dbReference type="Gene3D" id="1.10.287.130">
    <property type="match status" value="1"/>
</dbReference>
<keyword evidence="10" id="KW-0472">Membrane</keyword>
<organism evidence="12 13">
    <name type="scientific">Mucilaginibacter panaciglaebae</name>
    <dbReference type="NCBI Taxonomy" id="502331"/>
    <lineage>
        <taxon>Bacteria</taxon>
        <taxon>Pseudomonadati</taxon>
        <taxon>Bacteroidota</taxon>
        <taxon>Sphingobacteriia</taxon>
        <taxon>Sphingobacteriales</taxon>
        <taxon>Sphingobacteriaceae</taxon>
        <taxon>Mucilaginibacter</taxon>
    </lineage>
</organism>
<dbReference type="Pfam" id="PF00515">
    <property type="entry name" value="TPR_1"/>
    <property type="match status" value="1"/>
</dbReference>
<dbReference type="PRINTS" id="PR00344">
    <property type="entry name" value="BCTRLSENSOR"/>
</dbReference>
<keyword evidence="7" id="KW-0067">ATP-binding</keyword>
<dbReference type="RefSeq" id="WP_345102395.1">
    <property type="nucleotide sequence ID" value="NZ_BAABCV010000004.1"/>
</dbReference>
<evidence type="ECO:0000259" key="11">
    <source>
        <dbReference type="PROSITE" id="PS50109"/>
    </source>
</evidence>
<dbReference type="InterPro" id="IPR003594">
    <property type="entry name" value="HATPase_dom"/>
</dbReference>
<feature type="transmembrane region" description="Helical" evidence="10">
    <location>
        <begin position="421"/>
        <end position="440"/>
    </location>
</feature>
<sequence>MKKLIVSTLRKGSGKADTLTIKQIDKLASYYYHLNPDSTLYYGLLEISLSKKTGYVLGLADGASQIALVNSFRGNYDESANRYNAALKLYQQLHNNKGIGESYKGLGRIQDFLGNYDAAIDLYKKALAYCLKTPDETDDGECYNRLGVTYDNKGDFSEALDYYFKALLIDIKHNDQNAAATKYSNIGVIMQELELYPKALTYYNRALAIWEKLGDQQGISTVCQDIGDLYISQKDYKHAISYINRAYSIFKRLNDTDGLSFVYYDLGLYNYYIKHPDVAVRYLEMSLKLAEQNKTRYVKAYAFVGLAMVYSWDKNYQQAYNYAIQAKAIGSELNSLIVETDASLQISTALAGLKRFEEAYHEHEVYTRLKSELQHSESIHKAMFYNLEVDFAKKQSELVDRQHKKEEDYRKRIANQSKENLISAIIIVVLAIIVSVYYNAKRKQQHINQLLGEKNNEIIRQQEDLNTQATKLNELNSLKDRLIGVLAHDLRAPISTLRGLFGLMTDENLTGDEFVKMTPKVFTKLENTSDFLDTLLFWINSQVDGTKNKTVSFSFADLVSRELKHLEDKLQQKNLSIQQNISPDAIALADPSSVRIVIHNFLTNAIKFSKRDGVIEVSARVENEELNFCLKDHGIGMSAEYLNTLFKSHVNSSAGTENESGTGMGLLFCKDLIEKQKGKIWAESVLGTGTKLCFTLPLGNKTI</sequence>
<dbReference type="InterPro" id="IPR050351">
    <property type="entry name" value="BphY/WalK/GraS-like"/>
</dbReference>
<dbReference type="InterPro" id="IPR011990">
    <property type="entry name" value="TPR-like_helical_dom_sf"/>
</dbReference>
<evidence type="ECO:0000256" key="10">
    <source>
        <dbReference type="SAM" id="Phobius"/>
    </source>
</evidence>
<evidence type="ECO:0000256" key="4">
    <source>
        <dbReference type="ARBA" id="ARBA00022679"/>
    </source>
</evidence>
<dbReference type="SMART" id="SM00028">
    <property type="entry name" value="TPR"/>
    <property type="match status" value="7"/>
</dbReference>
<evidence type="ECO:0000256" key="5">
    <source>
        <dbReference type="ARBA" id="ARBA00022741"/>
    </source>
</evidence>
<feature type="repeat" description="TPR" evidence="9">
    <location>
        <begin position="100"/>
        <end position="133"/>
    </location>
</feature>
<evidence type="ECO:0000256" key="9">
    <source>
        <dbReference type="PROSITE-ProRule" id="PRU00339"/>
    </source>
</evidence>
<dbReference type="SUPFAM" id="SSF48452">
    <property type="entry name" value="TPR-like"/>
    <property type="match status" value="3"/>
</dbReference>
<accession>A0ABP7WPB6</accession>
<gene>
    <name evidence="12" type="ORF">GCM10022392_14830</name>
</gene>
<protein>
    <recommendedName>
        <fullName evidence="2">histidine kinase</fullName>
        <ecNumber evidence="2">2.7.13.3</ecNumber>
    </recommendedName>
</protein>
<keyword evidence="9" id="KW-0802">TPR repeat</keyword>
<keyword evidence="13" id="KW-1185">Reference proteome</keyword>
<proteinExistence type="predicted"/>
<dbReference type="PROSITE" id="PS50109">
    <property type="entry name" value="HIS_KIN"/>
    <property type="match status" value="1"/>
</dbReference>
<evidence type="ECO:0000256" key="8">
    <source>
        <dbReference type="ARBA" id="ARBA00023012"/>
    </source>
</evidence>
<reference evidence="13" key="1">
    <citation type="journal article" date="2019" name="Int. J. Syst. Evol. Microbiol.">
        <title>The Global Catalogue of Microorganisms (GCM) 10K type strain sequencing project: providing services to taxonomists for standard genome sequencing and annotation.</title>
        <authorList>
            <consortium name="The Broad Institute Genomics Platform"/>
            <consortium name="The Broad Institute Genome Sequencing Center for Infectious Disease"/>
            <person name="Wu L."/>
            <person name="Ma J."/>
        </authorList>
    </citation>
    <scope>NUCLEOTIDE SEQUENCE [LARGE SCALE GENOMIC DNA]</scope>
    <source>
        <strain evidence="13">JCM 17085</strain>
    </source>
</reference>
<dbReference type="Pfam" id="PF13424">
    <property type="entry name" value="TPR_12"/>
    <property type="match status" value="2"/>
</dbReference>
<dbReference type="SUPFAM" id="SSF47384">
    <property type="entry name" value="Homodimeric domain of signal transducing histidine kinase"/>
    <property type="match status" value="1"/>
</dbReference>
<dbReference type="EMBL" id="BAABCV010000004">
    <property type="protein sequence ID" value="GAA4093415.1"/>
    <property type="molecule type" value="Genomic_DNA"/>
</dbReference>
<dbReference type="InterPro" id="IPR004358">
    <property type="entry name" value="Sig_transdc_His_kin-like_C"/>
</dbReference>
<evidence type="ECO:0000256" key="2">
    <source>
        <dbReference type="ARBA" id="ARBA00012438"/>
    </source>
</evidence>
<dbReference type="Pfam" id="PF02518">
    <property type="entry name" value="HATPase_c"/>
    <property type="match status" value="1"/>
</dbReference>
<dbReference type="SMART" id="SM00387">
    <property type="entry name" value="HATPase_c"/>
    <property type="match status" value="1"/>
</dbReference>
<dbReference type="PANTHER" id="PTHR42878">
    <property type="entry name" value="TWO-COMPONENT HISTIDINE KINASE"/>
    <property type="match status" value="1"/>
</dbReference>
<dbReference type="InterPro" id="IPR036097">
    <property type="entry name" value="HisK_dim/P_sf"/>
</dbReference>
<name>A0ABP7WPB6_9SPHI</name>
<keyword evidence="4" id="KW-0808">Transferase</keyword>
<dbReference type="InterPro" id="IPR019734">
    <property type="entry name" value="TPR_rpt"/>
</dbReference>
<dbReference type="Gene3D" id="1.25.40.10">
    <property type="entry name" value="Tetratricopeptide repeat domain"/>
    <property type="match status" value="3"/>
</dbReference>
<keyword evidence="10" id="KW-0812">Transmembrane</keyword>
<evidence type="ECO:0000256" key="3">
    <source>
        <dbReference type="ARBA" id="ARBA00022553"/>
    </source>
</evidence>
<evidence type="ECO:0000256" key="6">
    <source>
        <dbReference type="ARBA" id="ARBA00022777"/>
    </source>
</evidence>
<dbReference type="InterPro" id="IPR005467">
    <property type="entry name" value="His_kinase_dom"/>
</dbReference>
<dbReference type="PROSITE" id="PS50005">
    <property type="entry name" value="TPR"/>
    <property type="match status" value="2"/>
</dbReference>
<dbReference type="EC" id="2.7.13.3" evidence="2"/>
<evidence type="ECO:0000313" key="13">
    <source>
        <dbReference type="Proteomes" id="UP001500841"/>
    </source>
</evidence>
<comment type="caution">
    <text evidence="12">The sequence shown here is derived from an EMBL/GenBank/DDBJ whole genome shotgun (WGS) entry which is preliminary data.</text>
</comment>
<comment type="catalytic activity">
    <reaction evidence="1">
        <text>ATP + protein L-histidine = ADP + protein N-phospho-L-histidine.</text>
        <dbReference type="EC" id="2.7.13.3"/>
    </reaction>
</comment>